<evidence type="ECO:0000313" key="3">
    <source>
        <dbReference type="Proteomes" id="UP000028545"/>
    </source>
</evidence>
<dbReference type="RefSeq" id="XP_016639037.1">
    <property type="nucleotide sequence ID" value="XM_016791193.1"/>
</dbReference>
<feature type="compositionally biased region" description="Acidic residues" evidence="1">
    <location>
        <begin position="88"/>
        <end position="100"/>
    </location>
</feature>
<dbReference type="PANTHER" id="PTHR42749:SF8">
    <property type="entry name" value="HSP70 FAMILY PROTEIN (AFU_ORTHOLOGUE AFUA_3G13740)"/>
    <property type="match status" value="1"/>
</dbReference>
<dbReference type="AlphaFoldDB" id="A0A084FVX6"/>
<reference evidence="2 3" key="1">
    <citation type="journal article" date="2014" name="Genome Announc.">
        <title>Draft genome sequence of the pathogenic fungus Scedosporium apiospermum.</title>
        <authorList>
            <person name="Vandeputte P."/>
            <person name="Ghamrawi S."/>
            <person name="Rechenmann M."/>
            <person name="Iltis A."/>
            <person name="Giraud S."/>
            <person name="Fleury M."/>
            <person name="Thornton C."/>
            <person name="Delhaes L."/>
            <person name="Meyer W."/>
            <person name="Papon N."/>
            <person name="Bouchara J.P."/>
        </authorList>
    </citation>
    <scope>NUCLEOTIDE SEQUENCE [LARGE SCALE GENOMIC DNA]</scope>
    <source>
        <strain evidence="2 3">IHEM 14462</strain>
    </source>
</reference>
<dbReference type="Gene3D" id="3.30.420.40">
    <property type="match status" value="2"/>
</dbReference>
<dbReference type="CDD" id="cd10170">
    <property type="entry name" value="ASKHA_NBD_HSP70"/>
    <property type="match status" value="1"/>
</dbReference>
<accession>A0A084FVX6</accession>
<dbReference type="HOGENOM" id="CLU_009958_2_1_1"/>
<dbReference type="InterPro" id="IPR043129">
    <property type="entry name" value="ATPase_NBD"/>
</dbReference>
<dbReference type="VEuPathDB" id="FungiDB:SAPIO_CDS9909"/>
<dbReference type="KEGG" id="sapo:SAPIO_CDS9909"/>
<keyword evidence="3" id="KW-1185">Reference proteome</keyword>
<dbReference type="GeneID" id="27728981"/>
<evidence type="ECO:0000313" key="2">
    <source>
        <dbReference type="EMBL" id="KEZ39238.1"/>
    </source>
</evidence>
<dbReference type="PANTHER" id="PTHR42749">
    <property type="entry name" value="CELL SHAPE-DETERMINING PROTEIN MREB"/>
    <property type="match status" value="1"/>
</dbReference>
<dbReference type="OMA" id="LCIPAIW"/>
<protein>
    <recommendedName>
        <fullName evidence="4">Hsp70 family protein</fullName>
    </recommendedName>
</protein>
<dbReference type="OrthoDB" id="2963168at2759"/>
<dbReference type="SUPFAM" id="SSF53067">
    <property type="entry name" value="Actin-like ATPase domain"/>
    <property type="match status" value="1"/>
</dbReference>
<gene>
    <name evidence="2" type="ORF">SAPIO_CDS9909</name>
</gene>
<dbReference type="EMBL" id="JOWA01000154">
    <property type="protein sequence ID" value="KEZ39238.1"/>
    <property type="molecule type" value="Genomic_DNA"/>
</dbReference>
<evidence type="ECO:0000256" key="1">
    <source>
        <dbReference type="SAM" id="MobiDB-lite"/>
    </source>
</evidence>
<organism evidence="2 3">
    <name type="scientific">Pseudallescheria apiosperma</name>
    <name type="common">Scedosporium apiospermum</name>
    <dbReference type="NCBI Taxonomy" id="563466"/>
    <lineage>
        <taxon>Eukaryota</taxon>
        <taxon>Fungi</taxon>
        <taxon>Dikarya</taxon>
        <taxon>Ascomycota</taxon>
        <taxon>Pezizomycotina</taxon>
        <taxon>Sordariomycetes</taxon>
        <taxon>Hypocreomycetidae</taxon>
        <taxon>Microascales</taxon>
        <taxon>Microascaceae</taxon>
        <taxon>Scedosporium</taxon>
    </lineage>
</organism>
<dbReference type="Proteomes" id="UP000028545">
    <property type="component" value="Unassembled WGS sequence"/>
</dbReference>
<feature type="region of interest" description="Disordered" evidence="1">
    <location>
        <begin position="77"/>
        <end position="109"/>
    </location>
</feature>
<evidence type="ECO:0008006" key="4">
    <source>
        <dbReference type="Google" id="ProtNLM"/>
    </source>
</evidence>
<name>A0A084FVX6_PSEDA</name>
<proteinExistence type="predicted"/>
<sequence length="688" mass="77591">MDLLPDREPDTPFRRLIIAVDFGTTYSAISYVALESGESIEDINLDRVRSIQNFPDDWNMGVAGDHMKSEVPTEVMYPLDRHFRDKEDLEPDEDPGEDDGERNVDDGVQADIDMEGVSFDGDNDDDDDIFGRNAHEDSVNEMTIDTPNSFRWGYAVHEARRLPAAHTDPKNEALSRFKLLLDNSPLTDRVRQELRDPLEQLRKRHIIKNDLDVIVDFLTCLLRHTRTELEAAGFDDSYQMEIVLCVPTIWTQKACRDMQTAMAKAMQRARFVGVDVQNNSIENLFIVSEPEAAAAYVLKNDEHISPGDTFVLLDAGGGTVDANTYTVNSTIPLRLEREVATPGDKRADQATGGLYGSSYVNEKFRTWLTDKLKTETYLEDGTNTIKGHVERAIINEFEYRTKRSFDLFRVNRVYSFHVSNLRDDPAKGFRGSCVQVSPEKMTSFFESCLKGIASIMEDQISAARAQGTRVQKVLLIGGFAASVSLQKYLRHKLSQYCKRHGCNISLVVPGNTFVLPNIPDVSSEALLTKRLACRATAVASGAVLRAINKEGGPRRIAKSSYGILRTEPFREFPEHAGLKPSYDPDDGLPYVVNTIDWVLKLLKHINNRGAEKVGEIVVDFTFLREHGLIHPINGSVNDRGKRVGRRHYRVNYLLTIEVVDRDLRCYAVYDGRIMERCRINIASAFIQG</sequence>
<dbReference type="Gene3D" id="3.90.640.10">
    <property type="entry name" value="Actin, Chain A, domain 4"/>
    <property type="match status" value="1"/>
</dbReference>
<comment type="caution">
    <text evidence="2">The sequence shown here is derived from an EMBL/GenBank/DDBJ whole genome shotgun (WGS) entry which is preliminary data.</text>
</comment>